<proteinExistence type="predicted"/>
<gene>
    <name evidence="1" type="ORF">LARSCL_LOCUS16215</name>
</gene>
<organism evidence="1 2">
    <name type="scientific">Larinioides sclopetarius</name>
    <dbReference type="NCBI Taxonomy" id="280406"/>
    <lineage>
        <taxon>Eukaryota</taxon>
        <taxon>Metazoa</taxon>
        <taxon>Ecdysozoa</taxon>
        <taxon>Arthropoda</taxon>
        <taxon>Chelicerata</taxon>
        <taxon>Arachnida</taxon>
        <taxon>Araneae</taxon>
        <taxon>Araneomorphae</taxon>
        <taxon>Entelegynae</taxon>
        <taxon>Araneoidea</taxon>
        <taxon>Araneidae</taxon>
        <taxon>Larinioides</taxon>
    </lineage>
</organism>
<comment type="caution">
    <text evidence="1">The sequence shown here is derived from an EMBL/GenBank/DDBJ whole genome shotgun (WGS) entry which is preliminary data.</text>
</comment>
<name>A0AAV2B117_9ARAC</name>
<dbReference type="EMBL" id="CAXIEN010000257">
    <property type="protein sequence ID" value="CAL1289946.1"/>
    <property type="molecule type" value="Genomic_DNA"/>
</dbReference>
<evidence type="ECO:0000313" key="2">
    <source>
        <dbReference type="Proteomes" id="UP001497382"/>
    </source>
</evidence>
<dbReference type="Proteomes" id="UP001497382">
    <property type="component" value="Unassembled WGS sequence"/>
</dbReference>
<feature type="non-terminal residue" evidence="1">
    <location>
        <position position="39"/>
    </location>
</feature>
<dbReference type="AlphaFoldDB" id="A0AAV2B117"/>
<protein>
    <submittedName>
        <fullName evidence="1">Uncharacterized protein</fullName>
    </submittedName>
</protein>
<sequence length="39" mass="4458">MLQLLEDSSIRVDQPYEKEVIYILTTEAEGYSDGDSVLH</sequence>
<reference evidence="1 2" key="1">
    <citation type="submission" date="2024-04" db="EMBL/GenBank/DDBJ databases">
        <authorList>
            <person name="Rising A."/>
            <person name="Reimegard J."/>
            <person name="Sonavane S."/>
            <person name="Akerstrom W."/>
            <person name="Nylinder S."/>
            <person name="Hedman E."/>
            <person name="Kallberg Y."/>
        </authorList>
    </citation>
    <scope>NUCLEOTIDE SEQUENCE [LARGE SCALE GENOMIC DNA]</scope>
</reference>
<keyword evidence="2" id="KW-1185">Reference proteome</keyword>
<evidence type="ECO:0000313" key="1">
    <source>
        <dbReference type="EMBL" id="CAL1289946.1"/>
    </source>
</evidence>
<accession>A0AAV2B117</accession>